<evidence type="ECO:0008006" key="3">
    <source>
        <dbReference type="Google" id="ProtNLM"/>
    </source>
</evidence>
<proteinExistence type="predicted"/>
<evidence type="ECO:0000313" key="2">
    <source>
        <dbReference type="Proteomes" id="UP001500124"/>
    </source>
</evidence>
<accession>A0ABP9KG16</accession>
<gene>
    <name evidence="1" type="ORF">GCM10023336_28560</name>
</gene>
<comment type="caution">
    <text evidence="1">The sequence shown here is derived from an EMBL/GenBank/DDBJ whole genome shotgun (WGS) entry which is preliminary data.</text>
</comment>
<dbReference type="EMBL" id="BAABKC010000044">
    <property type="protein sequence ID" value="GAA5056122.1"/>
    <property type="molecule type" value="Genomic_DNA"/>
</dbReference>
<organism evidence="1 2">
    <name type="scientific">Streptomyces similanensis</name>
    <dbReference type="NCBI Taxonomy" id="1274988"/>
    <lineage>
        <taxon>Bacteria</taxon>
        <taxon>Bacillati</taxon>
        <taxon>Actinomycetota</taxon>
        <taxon>Actinomycetes</taxon>
        <taxon>Kitasatosporales</taxon>
        <taxon>Streptomycetaceae</taxon>
        <taxon>Streptomyces</taxon>
    </lineage>
</organism>
<evidence type="ECO:0000313" key="1">
    <source>
        <dbReference type="EMBL" id="GAA5056122.1"/>
    </source>
</evidence>
<dbReference type="Proteomes" id="UP001500124">
    <property type="component" value="Unassembled WGS sequence"/>
</dbReference>
<protein>
    <recommendedName>
        <fullName evidence="3">Transposase</fullName>
    </recommendedName>
</protein>
<reference evidence="2" key="1">
    <citation type="journal article" date="2019" name="Int. J. Syst. Evol. Microbiol.">
        <title>The Global Catalogue of Microorganisms (GCM) 10K type strain sequencing project: providing services to taxonomists for standard genome sequencing and annotation.</title>
        <authorList>
            <consortium name="The Broad Institute Genomics Platform"/>
            <consortium name="The Broad Institute Genome Sequencing Center for Infectious Disease"/>
            <person name="Wu L."/>
            <person name="Ma J."/>
        </authorList>
    </citation>
    <scope>NUCLEOTIDE SEQUENCE [LARGE SCALE GENOMIC DNA]</scope>
    <source>
        <strain evidence="2">JCM 18410</strain>
    </source>
</reference>
<keyword evidence="2" id="KW-1185">Reference proteome</keyword>
<sequence length="56" mass="6003">MRGRRKSAGAWSSGPGAGAGNRFGKAFANAVTAEALRVHVHLLMQLHMNKVMIRVS</sequence>
<name>A0ABP9KG16_9ACTN</name>